<keyword evidence="4 7" id="KW-0560">Oxidoreductase</keyword>
<protein>
    <recommendedName>
        <fullName evidence="3 7">Mannitol-1-phosphate 5-dehydrogenase</fullName>
        <ecNumber evidence="2 7">1.1.1.17</ecNumber>
    </recommendedName>
</protein>
<proteinExistence type="inferred from homology"/>
<organism evidence="10 11">
    <name type="scientific">Litchfieldia salsa</name>
    <dbReference type="NCBI Taxonomy" id="930152"/>
    <lineage>
        <taxon>Bacteria</taxon>
        <taxon>Bacillati</taxon>
        <taxon>Bacillota</taxon>
        <taxon>Bacilli</taxon>
        <taxon>Bacillales</taxon>
        <taxon>Bacillaceae</taxon>
        <taxon>Litchfieldia</taxon>
    </lineage>
</organism>
<dbReference type="GO" id="GO:0005829">
    <property type="term" value="C:cytosol"/>
    <property type="evidence" value="ECO:0007669"/>
    <property type="project" value="TreeGrafter"/>
</dbReference>
<name>A0A1H0WAW0_9BACI</name>
<dbReference type="GO" id="GO:0019592">
    <property type="term" value="P:mannitol catabolic process"/>
    <property type="evidence" value="ECO:0007669"/>
    <property type="project" value="TreeGrafter"/>
</dbReference>
<dbReference type="InterPro" id="IPR036291">
    <property type="entry name" value="NAD(P)-bd_dom_sf"/>
</dbReference>
<keyword evidence="11" id="KW-1185">Reference proteome</keyword>
<evidence type="ECO:0000256" key="2">
    <source>
        <dbReference type="ARBA" id="ARBA00012939"/>
    </source>
</evidence>
<feature type="binding site" evidence="7">
    <location>
        <begin position="3"/>
        <end position="14"/>
    </location>
    <ligand>
        <name>NAD(+)</name>
        <dbReference type="ChEBI" id="CHEBI:57540"/>
    </ligand>
</feature>
<dbReference type="InterPro" id="IPR013131">
    <property type="entry name" value="Mannitol_DH_N"/>
</dbReference>
<dbReference type="STRING" id="930152.SAMN05216565_11027"/>
<dbReference type="Gene3D" id="3.40.50.720">
    <property type="entry name" value="NAD(P)-binding Rossmann-like Domain"/>
    <property type="match status" value="1"/>
</dbReference>
<dbReference type="GO" id="GO:0008926">
    <property type="term" value="F:mannitol-1-phosphate 5-dehydrogenase activity"/>
    <property type="evidence" value="ECO:0007669"/>
    <property type="project" value="UniProtKB-UniRule"/>
</dbReference>
<evidence type="ECO:0000256" key="7">
    <source>
        <dbReference type="HAMAP-Rule" id="MF_00196"/>
    </source>
</evidence>
<dbReference type="Pfam" id="PF01232">
    <property type="entry name" value="Mannitol_dh"/>
    <property type="match status" value="1"/>
</dbReference>
<dbReference type="NCBIfam" id="NF002647">
    <property type="entry name" value="PRK02318.1-3"/>
    <property type="match status" value="1"/>
</dbReference>
<reference evidence="11" key="1">
    <citation type="submission" date="2016-10" db="EMBL/GenBank/DDBJ databases">
        <authorList>
            <person name="Varghese N."/>
            <person name="Submissions S."/>
        </authorList>
    </citation>
    <scope>NUCLEOTIDE SEQUENCE [LARGE SCALE GENOMIC DNA]</scope>
    <source>
        <strain evidence="11">IBRC-M10078</strain>
    </source>
</reference>
<dbReference type="EC" id="1.1.1.17" evidence="2 7"/>
<evidence type="ECO:0000256" key="6">
    <source>
        <dbReference type="ARBA" id="ARBA00048615"/>
    </source>
</evidence>
<evidence type="ECO:0000313" key="10">
    <source>
        <dbReference type="EMBL" id="SDP87681.1"/>
    </source>
</evidence>
<dbReference type="InterPro" id="IPR023028">
    <property type="entry name" value="Mannitol_1_phos_5_DH"/>
</dbReference>
<sequence length="381" mass="42563">MLAVHFGAGNIGRGFIGSLLSKAGYEVCFVDVNAEVVNLLNEKKEYRVVLADENSQEETVKNVRAINSIQQPEEVLDAIASADLVTTAVGPNILPIIADSIAKGLRRRVEQTDQPLNIIACENMIGGSAFLKEKVYEKLSEAEKKQFDDQFAFPNAAVDRIVPNQTNEDKLMVSVEPFYEWVVDRSKLIGEVPTINGVTFVEDLAPFIERKLFTVNTGHAAAAYLGYQAGLETIKDAMEHEEVLQAVKDTLRETGTVLVRKYSFDYDEHMKYVNKIIGRFTNPFINDEIPRVARGPLRKLGQKDRLISPASQYYEFVEGQPVNLAKVIAAALKYDFPQDDEAVALQAKITELGFEKTIYDVCGLEECHPLVSLIMEKLNKR</sequence>
<dbReference type="SUPFAM" id="SSF51735">
    <property type="entry name" value="NAD(P)-binding Rossmann-fold domains"/>
    <property type="match status" value="1"/>
</dbReference>
<gene>
    <name evidence="7" type="primary">mtlD</name>
    <name evidence="10" type="ORF">SAMN05216565_11027</name>
</gene>
<evidence type="ECO:0000256" key="3">
    <source>
        <dbReference type="ARBA" id="ARBA00016219"/>
    </source>
</evidence>
<dbReference type="HAMAP" id="MF_00196">
    <property type="entry name" value="Mannitol_dehydrog"/>
    <property type="match status" value="1"/>
</dbReference>
<dbReference type="PANTHER" id="PTHR30524">
    <property type="entry name" value="MANNITOL-1-PHOSPHATE 5-DEHYDROGENASE"/>
    <property type="match status" value="1"/>
</dbReference>
<dbReference type="OrthoDB" id="271711at2"/>
<dbReference type="Proteomes" id="UP000199159">
    <property type="component" value="Unassembled WGS sequence"/>
</dbReference>
<feature type="domain" description="Mannitol dehydrogenase C-terminal" evidence="9">
    <location>
        <begin position="203"/>
        <end position="346"/>
    </location>
</feature>
<comment type="catalytic activity">
    <reaction evidence="6 7">
        <text>D-mannitol 1-phosphate + NAD(+) = beta-D-fructose 6-phosphate + NADH + H(+)</text>
        <dbReference type="Rhea" id="RHEA:19661"/>
        <dbReference type="ChEBI" id="CHEBI:15378"/>
        <dbReference type="ChEBI" id="CHEBI:57540"/>
        <dbReference type="ChEBI" id="CHEBI:57634"/>
        <dbReference type="ChEBI" id="CHEBI:57945"/>
        <dbReference type="ChEBI" id="CHEBI:61381"/>
        <dbReference type="EC" id="1.1.1.17"/>
    </reaction>
</comment>
<dbReference type="RefSeq" id="WP_090857028.1">
    <property type="nucleotide sequence ID" value="NZ_FNJU01000010.1"/>
</dbReference>
<dbReference type="NCBIfam" id="NF002649">
    <property type="entry name" value="PRK02318.2-1"/>
    <property type="match status" value="1"/>
</dbReference>
<evidence type="ECO:0000256" key="5">
    <source>
        <dbReference type="ARBA" id="ARBA00023027"/>
    </source>
</evidence>
<evidence type="ECO:0000256" key="1">
    <source>
        <dbReference type="ARBA" id="ARBA00006541"/>
    </source>
</evidence>
<evidence type="ECO:0000259" key="9">
    <source>
        <dbReference type="Pfam" id="PF08125"/>
    </source>
</evidence>
<dbReference type="SUPFAM" id="SSF48179">
    <property type="entry name" value="6-phosphogluconate dehydrogenase C-terminal domain-like"/>
    <property type="match status" value="1"/>
</dbReference>
<accession>A0A1H0WAW0</accession>
<dbReference type="PANTHER" id="PTHR30524:SF0">
    <property type="entry name" value="ALTRONATE OXIDOREDUCTASE-RELATED"/>
    <property type="match status" value="1"/>
</dbReference>
<dbReference type="Pfam" id="PF08125">
    <property type="entry name" value="Mannitol_dh_C"/>
    <property type="match status" value="1"/>
</dbReference>
<dbReference type="EMBL" id="FNJU01000010">
    <property type="protein sequence ID" value="SDP87681.1"/>
    <property type="molecule type" value="Genomic_DNA"/>
</dbReference>
<evidence type="ECO:0000256" key="4">
    <source>
        <dbReference type="ARBA" id="ARBA00023002"/>
    </source>
</evidence>
<dbReference type="NCBIfam" id="NF002652">
    <property type="entry name" value="PRK02318.2-5"/>
    <property type="match status" value="1"/>
</dbReference>
<dbReference type="InterPro" id="IPR013118">
    <property type="entry name" value="Mannitol_DH_C"/>
</dbReference>
<evidence type="ECO:0000313" key="11">
    <source>
        <dbReference type="Proteomes" id="UP000199159"/>
    </source>
</evidence>
<dbReference type="NCBIfam" id="NF002646">
    <property type="entry name" value="PRK02318.1-2"/>
    <property type="match status" value="1"/>
</dbReference>
<dbReference type="PRINTS" id="PR00084">
    <property type="entry name" value="MTLDHDRGNASE"/>
</dbReference>
<dbReference type="Gene3D" id="1.10.1040.10">
    <property type="entry name" value="N-(1-d-carboxylethyl)-l-norvaline Dehydrogenase, domain 2"/>
    <property type="match status" value="1"/>
</dbReference>
<dbReference type="InterPro" id="IPR000669">
    <property type="entry name" value="Mannitol_DH"/>
</dbReference>
<comment type="similarity">
    <text evidence="1 7">Belongs to the mannitol dehydrogenase family.</text>
</comment>
<evidence type="ECO:0000259" key="8">
    <source>
        <dbReference type="Pfam" id="PF01232"/>
    </source>
</evidence>
<keyword evidence="5 7" id="KW-0520">NAD</keyword>
<feature type="domain" description="Mannitol dehydrogenase N-terminal" evidence="8">
    <location>
        <begin position="2"/>
        <end position="196"/>
    </location>
</feature>
<dbReference type="InterPro" id="IPR013328">
    <property type="entry name" value="6PGD_dom2"/>
</dbReference>
<dbReference type="InterPro" id="IPR008927">
    <property type="entry name" value="6-PGluconate_DH-like_C_sf"/>
</dbReference>
<dbReference type="AlphaFoldDB" id="A0A1H0WAW0"/>